<feature type="domain" description="Hydantoinase/oxoprolinase N-terminal" evidence="2">
    <location>
        <begin position="10"/>
        <end position="178"/>
    </location>
</feature>
<dbReference type="Pfam" id="PF01968">
    <property type="entry name" value="Hydantoinase_A"/>
    <property type="match status" value="1"/>
</dbReference>
<dbReference type="PANTHER" id="PTHR11365:SF10">
    <property type="entry name" value="HYDANTOINASE_OXOPROLINASE"/>
    <property type="match status" value="1"/>
</dbReference>
<evidence type="ECO:0000313" key="3">
    <source>
        <dbReference type="EMBL" id="ACT60241.1"/>
    </source>
</evidence>
<dbReference type="GO" id="GO:0016787">
    <property type="term" value="F:hydrolase activity"/>
    <property type="evidence" value="ECO:0007669"/>
    <property type="project" value="InterPro"/>
</dbReference>
<dbReference type="EMBL" id="CP001678">
    <property type="protein sequence ID" value="ACT60241.1"/>
    <property type="molecule type" value="Genomic_DNA"/>
</dbReference>
<sequence length="545" mass="57638">MKWGYGFVIRLGVDVGGTNTDAVLMDGKRVIATQKCSTTSDVSSGIVSAIRAVLEIAKMKTDNIACVMIGTTQFTNALVERRHLQKVGVIRLSAPAGKAIPAMMDWPKDLQECIGDAVYCVPGGYEFDGREISSLDEEAVSKAAIEIAKLGIQNFAVTGVFSPLNQEMEIQAQQLIEAQVPGARVTLSSDVGRVGFLERENAAILNATLSGLAIKVVNSFQDALDNLKINAPLFISQNDGTLISADEAVRYPVMTIGSGPTNSMRGAAYLTGVSDAIVIDVGGTTSDIGVLINGFPRESSLHVDIGGVRTNFRMPDALAIGLGGGTKITIDSVSSNGLSPSFPSIGVGPESVGYNLEAKALVFGGDTLTSSDVAVASGRINMGNAANVSSLGEAEIKAVLDRFRVIYEEGIDRMKTSIDDAIVIVVGGGSFLVPDTMKGISKVVRPEHSSVANAVGAAIAQVGVLIDRVVLYEKTSRSEAIEESKRQAIEQIEVLGGDLETLQFVDIEEVSLSYLPGRSTKLRVKAVASLKMKQETFRSVRNVAY</sequence>
<dbReference type="InterPro" id="IPR043129">
    <property type="entry name" value="ATPase_NBD"/>
</dbReference>
<dbReference type="PANTHER" id="PTHR11365">
    <property type="entry name" value="5-OXOPROLINASE RELATED"/>
    <property type="match status" value="1"/>
</dbReference>
<protein>
    <submittedName>
        <fullName evidence="3">Hydantoinase/oxoprolinase</fullName>
    </submittedName>
</protein>
<dbReference type="STRING" id="582402.Hbal_2566"/>
<evidence type="ECO:0000259" key="1">
    <source>
        <dbReference type="Pfam" id="PF01968"/>
    </source>
</evidence>
<dbReference type="Pfam" id="PF05378">
    <property type="entry name" value="Hydant_A_N"/>
    <property type="match status" value="1"/>
</dbReference>
<evidence type="ECO:0000313" key="4">
    <source>
        <dbReference type="Proteomes" id="UP000002745"/>
    </source>
</evidence>
<dbReference type="Proteomes" id="UP000002745">
    <property type="component" value="Chromosome"/>
</dbReference>
<evidence type="ECO:0000259" key="2">
    <source>
        <dbReference type="Pfam" id="PF05378"/>
    </source>
</evidence>
<dbReference type="HOGENOM" id="CLU_007154_1_1_5"/>
<dbReference type="Gene3D" id="3.30.420.40">
    <property type="match status" value="1"/>
</dbReference>
<dbReference type="InterPro" id="IPR002821">
    <property type="entry name" value="Hydantoinase_A"/>
</dbReference>
<dbReference type="RefSeq" id="WP_015828391.1">
    <property type="nucleotide sequence ID" value="NC_012982.1"/>
</dbReference>
<name>C6XP61_HIRBI</name>
<dbReference type="InterPro" id="IPR008040">
    <property type="entry name" value="Hydant_A_N"/>
</dbReference>
<dbReference type="InterPro" id="IPR045079">
    <property type="entry name" value="Oxoprolinase-like"/>
</dbReference>
<gene>
    <name evidence="3" type="ordered locus">Hbal_2566</name>
</gene>
<proteinExistence type="predicted"/>
<reference evidence="4" key="1">
    <citation type="journal article" date="2011" name="J. Bacteriol.">
        <title>Genome sequences of eight morphologically diverse alphaproteobacteria.</title>
        <authorList>
            <consortium name="US DOE Joint Genome Institute"/>
            <person name="Brown P.J."/>
            <person name="Kysela D.T."/>
            <person name="Buechlein A."/>
            <person name="Hemmerich C."/>
            <person name="Brun Y.V."/>
        </authorList>
    </citation>
    <scope>NUCLEOTIDE SEQUENCE [LARGE SCALE GENOMIC DNA]</scope>
    <source>
        <strain evidence="4">ATCC 49814 / DSM 5838 / IFAM 1418</strain>
    </source>
</reference>
<accession>C6XP61</accession>
<dbReference type="KEGG" id="hba:Hbal_2566"/>
<organism evidence="3 4">
    <name type="scientific">Hirschia baltica (strain ATCC 49814 / DSM 5838 / IFAM 1418)</name>
    <dbReference type="NCBI Taxonomy" id="582402"/>
    <lineage>
        <taxon>Bacteria</taxon>
        <taxon>Pseudomonadati</taxon>
        <taxon>Pseudomonadota</taxon>
        <taxon>Alphaproteobacteria</taxon>
        <taxon>Hyphomonadales</taxon>
        <taxon>Hyphomonadaceae</taxon>
        <taxon>Hirschia</taxon>
    </lineage>
</organism>
<dbReference type="SUPFAM" id="SSF53067">
    <property type="entry name" value="Actin-like ATPase domain"/>
    <property type="match status" value="1"/>
</dbReference>
<keyword evidence="4" id="KW-1185">Reference proteome</keyword>
<dbReference type="eggNOG" id="COG0145">
    <property type="taxonomic scope" value="Bacteria"/>
</dbReference>
<feature type="domain" description="Hydantoinase A/oxoprolinase" evidence="1">
    <location>
        <begin position="199"/>
        <end position="382"/>
    </location>
</feature>
<dbReference type="AlphaFoldDB" id="C6XP61"/>